<dbReference type="AlphaFoldDB" id="A0A382Z030"/>
<proteinExistence type="predicted"/>
<reference evidence="1" key="1">
    <citation type="submission" date="2018-05" db="EMBL/GenBank/DDBJ databases">
        <authorList>
            <person name="Lanie J.A."/>
            <person name="Ng W.-L."/>
            <person name="Kazmierczak K.M."/>
            <person name="Andrzejewski T.M."/>
            <person name="Davidsen T.M."/>
            <person name="Wayne K.J."/>
            <person name="Tettelin H."/>
            <person name="Glass J.I."/>
            <person name="Rusch D."/>
            <person name="Podicherti R."/>
            <person name="Tsui H.-C.T."/>
            <person name="Winkler M.E."/>
        </authorList>
    </citation>
    <scope>NUCLEOTIDE SEQUENCE</scope>
</reference>
<evidence type="ECO:0000313" key="1">
    <source>
        <dbReference type="EMBL" id="SVD88781.1"/>
    </source>
</evidence>
<organism evidence="1">
    <name type="scientific">marine metagenome</name>
    <dbReference type="NCBI Taxonomy" id="408172"/>
    <lineage>
        <taxon>unclassified sequences</taxon>
        <taxon>metagenomes</taxon>
        <taxon>ecological metagenomes</taxon>
    </lineage>
</organism>
<sequence>MPSPIIQLSFVENLPQKSYLSLTAFRIPVKRILTRLREVFPLATTAGLWYIRLTIVTTPEVSMRHVLFCVLIGFISIQSAIGTALAQPSETAAVQAHIDAAVSFYESDELDAAKD</sequence>
<gene>
    <name evidence="1" type="ORF">METZ01_LOCUS441635</name>
</gene>
<accession>A0A382Z030</accession>
<name>A0A382Z030_9ZZZZ</name>
<protein>
    <submittedName>
        <fullName evidence="1">Uncharacterized protein</fullName>
    </submittedName>
</protein>
<feature type="non-terminal residue" evidence="1">
    <location>
        <position position="115"/>
    </location>
</feature>
<dbReference type="EMBL" id="UINC01179876">
    <property type="protein sequence ID" value="SVD88781.1"/>
    <property type="molecule type" value="Genomic_DNA"/>
</dbReference>